<evidence type="ECO:0000313" key="2">
    <source>
        <dbReference type="Proteomes" id="UP000243459"/>
    </source>
</evidence>
<evidence type="ECO:0008006" key="3">
    <source>
        <dbReference type="Google" id="ProtNLM"/>
    </source>
</evidence>
<organism evidence="1 2">
    <name type="scientific">Asparagus officinalis</name>
    <name type="common">Garden asparagus</name>
    <dbReference type="NCBI Taxonomy" id="4686"/>
    <lineage>
        <taxon>Eukaryota</taxon>
        <taxon>Viridiplantae</taxon>
        <taxon>Streptophyta</taxon>
        <taxon>Embryophyta</taxon>
        <taxon>Tracheophyta</taxon>
        <taxon>Spermatophyta</taxon>
        <taxon>Magnoliopsida</taxon>
        <taxon>Liliopsida</taxon>
        <taxon>Asparagales</taxon>
        <taxon>Asparagaceae</taxon>
        <taxon>Asparagoideae</taxon>
        <taxon>Asparagus</taxon>
    </lineage>
</organism>
<keyword evidence="2" id="KW-1185">Reference proteome</keyword>
<dbReference type="OMA" id="RFTYLHA"/>
<dbReference type="Gramene" id="ONK68341">
    <property type="protein sequence ID" value="ONK68341"/>
    <property type="gene ID" value="A4U43_C05F10410"/>
</dbReference>
<dbReference type="Proteomes" id="UP000243459">
    <property type="component" value="Chromosome 5"/>
</dbReference>
<sequence length="146" mass="15977">MEGPAVVVLLASDVWGYRFGGQKIVIRVTMKDAKKRSKALKIAVGLPGVISAGLGGVDKDTIVVVGDGIDSVELTMILRKRMGSADLVSVTTTNEKKYKEFEGDQRTTMQIWPSQTPFASYDSYSPYSSYPYTYQVHEPTPSCATM</sequence>
<proteinExistence type="predicted"/>
<dbReference type="PANTHER" id="PTHR46371">
    <property type="entry name" value="OS04G0464100 PROTEIN"/>
    <property type="match status" value="1"/>
</dbReference>
<reference evidence="2" key="1">
    <citation type="journal article" date="2017" name="Nat. Commun.">
        <title>The asparagus genome sheds light on the origin and evolution of a young Y chromosome.</title>
        <authorList>
            <person name="Harkess A."/>
            <person name="Zhou J."/>
            <person name="Xu C."/>
            <person name="Bowers J.E."/>
            <person name="Van der Hulst R."/>
            <person name="Ayyampalayam S."/>
            <person name="Mercati F."/>
            <person name="Riccardi P."/>
            <person name="McKain M.R."/>
            <person name="Kakrana A."/>
            <person name="Tang H."/>
            <person name="Ray J."/>
            <person name="Groenendijk J."/>
            <person name="Arikit S."/>
            <person name="Mathioni S.M."/>
            <person name="Nakano M."/>
            <person name="Shan H."/>
            <person name="Telgmann-Rauber A."/>
            <person name="Kanno A."/>
            <person name="Yue Z."/>
            <person name="Chen H."/>
            <person name="Li W."/>
            <person name="Chen Y."/>
            <person name="Xu X."/>
            <person name="Zhang Y."/>
            <person name="Luo S."/>
            <person name="Chen H."/>
            <person name="Gao J."/>
            <person name="Mao Z."/>
            <person name="Pires J.C."/>
            <person name="Luo M."/>
            <person name="Kudrna D."/>
            <person name="Wing R.A."/>
            <person name="Meyers B.C."/>
            <person name="Yi K."/>
            <person name="Kong H."/>
            <person name="Lavrijsen P."/>
            <person name="Sunseri F."/>
            <person name="Falavigna A."/>
            <person name="Ye Y."/>
            <person name="Leebens-Mack J.H."/>
            <person name="Chen G."/>
        </authorList>
    </citation>
    <scope>NUCLEOTIDE SEQUENCE [LARGE SCALE GENOMIC DNA]</scope>
    <source>
        <strain evidence="2">cv. DH0086</strain>
    </source>
</reference>
<evidence type="ECO:0000313" key="1">
    <source>
        <dbReference type="EMBL" id="ONK68341.1"/>
    </source>
</evidence>
<protein>
    <recommendedName>
        <fullName evidence="3">HMA domain-containing protein</fullName>
    </recommendedName>
</protein>
<accession>A0A5P1EV16</accession>
<dbReference type="AlphaFoldDB" id="A0A5P1EV16"/>
<dbReference type="EMBL" id="CM007385">
    <property type="protein sequence ID" value="ONK68341.1"/>
    <property type="molecule type" value="Genomic_DNA"/>
</dbReference>
<dbReference type="InterPro" id="IPR044296">
    <property type="entry name" value="HIPP46"/>
</dbReference>
<dbReference type="Gene3D" id="3.30.70.100">
    <property type="match status" value="1"/>
</dbReference>
<gene>
    <name evidence="1" type="ORF">A4U43_C05F10410</name>
</gene>
<name>A0A5P1EV16_ASPOF</name>